<evidence type="ECO:0000256" key="6">
    <source>
        <dbReference type="ARBA" id="ARBA00022753"/>
    </source>
</evidence>
<evidence type="ECO:0000256" key="12">
    <source>
        <dbReference type="ARBA" id="ARBA00036634"/>
    </source>
</evidence>
<evidence type="ECO:0000259" key="15">
    <source>
        <dbReference type="PROSITE" id="PS51212"/>
    </source>
</evidence>
<dbReference type="InterPro" id="IPR049134">
    <property type="entry name" value="MCLN_ECD"/>
</dbReference>
<dbReference type="PANTHER" id="PTHR12127:SF7">
    <property type="entry name" value="SD02261P"/>
    <property type="match status" value="1"/>
</dbReference>
<feature type="region of interest" description="Disordered" evidence="13">
    <location>
        <begin position="1108"/>
        <end position="1193"/>
    </location>
</feature>
<feature type="domain" description="WSC" evidence="15">
    <location>
        <begin position="1"/>
        <end position="71"/>
    </location>
</feature>
<dbReference type="Pfam" id="PF00582">
    <property type="entry name" value="Usp"/>
    <property type="match status" value="1"/>
</dbReference>
<evidence type="ECO:0000256" key="14">
    <source>
        <dbReference type="SAM" id="Phobius"/>
    </source>
</evidence>
<dbReference type="Gene3D" id="3.40.50.620">
    <property type="entry name" value="HUPs"/>
    <property type="match status" value="1"/>
</dbReference>
<dbReference type="GO" id="GO:0010008">
    <property type="term" value="C:endosome membrane"/>
    <property type="evidence" value="ECO:0007669"/>
    <property type="project" value="UniProtKB-SubCell"/>
</dbReference>
<dbReference type="PRINTS" id="PR01438">
    <property type="entry name" value="UNVRSLSTRESS"/>
</dbReference>
<reference evidence="17" key="1">
    <citation type="submission" date="2016-11" db="UniProtKB">
        <authorList>
            <consortium name="WormBaseParasite"/>
        </authorList>
    </citation>
    <scope>IDENTIFICATION</scope>
</reference>
<feature type="transmembrane region" description="Helical" evidence="14">
    <location>
        <begin position="1009"/>
        <end position="1031"/>
    </location>
</feature>
<keyword evidence="4" id="KW-1003">Cell membrane</keyword>
<evidence type="ECO:0000256" key="8">
    <source>
        <dbReference type="ARBA" id="ARBA00023065"/>
    </source>
</evidence>
<evidence type="ECO:0000256" key="13">
    <source>
        <dbReference type="SAM" id="MobiDB-lite"/>
    </source>
</evidence>
<evidence type="ECO:0000256" key="4">
    <source>
        <dbReference type="ARBA" id="ARBA00022475"/>
    </source>
</evidence>
<sequence>THKTSYCEHSREICAYGGFRYFGVQHYRACHSDSSYGSWGPAPESECNQHCLGNPAQVCGGGWRNSIYENAYSMDLRNVQFRKFAASAAPKLVTTAGFAGSLGWDVRMQSLSDCAVFCIQSASCSSFRFNSSSGLCRLSRFATAFDNETGDESQVLQKHHSKIDLDTSAAAVGPEQSLNQIKKAVAAKALSESNQKAIKTFSAHQNSTTIKVVLNQSQETAQPAPGTEATLQTLHTTDKSSINSVTNNSWINNLCRKGGVKSGAVFLVMSALSREAEAQRAAILSTWGAELQHQRRLVFYAPILPSDAAQESVQSDLLTIRSPAGENRILAGLVWLRARCPMARAIVLACDRSFWSLSRLNTFLNSRRFDATLKSVYGWWPKPATQSLLAAQPGFIFTGPAVDALKLAAAQLVKDDASAGQIPVTKPLTELAGVGTVQLSSELVQASSDRPFRIATLACGFKNGRLMSVNGLGAGRKMKLWRIFHFPGLNTNPKMSECLLRPNSFASYGSLNNLQEEAEAAANDSEALAAPTTAPGFAIADEKMRRRLKYFFMTPCEKYQAKGRLPWKLLLQLAKVVFVTAQLYVFGIETSSQVAFMDSTRAAFRRLYLQGWDAGWESPIATHGPFAVYTYDTMYAVLDTALRGYNQTQSALGSFDLPNATANGQQPEPQFCVSYYRNLSVDAANFQFQLDNRATKRCFSMRPIQLENGTLAYNSKQLLQENNFTLNFDNVLMASLQFNINAIHFNFDAPRLTNAECFQFSVSIRFDNQAHAGQVLVGLTANPSTKACNAQSRQESIKSMGYSSVKEALYTVLDSSVMLVCALSFLSCGRSLYRGFKMRVRTLEYFLQTEDYRLSLDEQFEFVNLWFVLIMLNDLLTVVGSIQKILIEYKVGNNDNYITCGLFLGGGAMLVWLGTLRYLNYFAKYNVLLLTIKRSLPDIIRFLVCAVVLFLSFSLFGWITFGPYHAKFRGFFITLECLFALVNGDDIFNTFAMLPQDTTNTYIYVVSRIYLYSFISLFIYIVLNVCISIIIEAYETVTHRSGLTQPSRLWQFIAECADPASSVAYRHDAAERAAAAARPFSWLMRALQSSLVSRVRFNRHRTAGGVGGVRDFNVNDSDELGGGGGSGDIGGDGRGGRRPSESLASPWDADNLGGSGGFDYGRLSSLQQQQQQQQQQHHHLHHSWSDTGDEQQHRPEILEPMGAYLSSSAAATAAASSAESGNPLNSGIPRTHRRVLIAIDESLGAQKAFDFWSGVARSQDDSILLVNAVEVPNVPTGLLLSPTGSFDYSEYQKQTQPLLERAQRLKANMMAKCEQRKLRCKFITEVGSPATAVLDAAKTFSASVIVVGCCGHKNHLLGSVSNYILQHSCRPVVIVPRFD</sequence>
<organism evidence="16 17">
    <name type="scientific">Macrostomum lignano</name>
    <dbReference type="NCBI Taxonomy" id="282301"/>
    <lineage>
        <taxon>Eukaryota</taxon>
        <taxon>Metazoa</taxon>
        <taxon>Spiralia</taxon>
        <taxon>Lophotrochozoa</taxon>
        <taxon>Platyhelminthes</taxon>
        <taxon>Rhabditophora</taxon>
        <taxon>Macrostomorpha</taxon>
        <taxon>Macrostomida</taxon>
        <taxon>Macrostomidae</taxon>
        <taxon>Macrostomum</taxon>
    </lineage>
</organism>
<dbReference type="GO" id="GO:0072345">
    <property type="term" value="F:NAADP-sensitive calcium-release channel activity"/>
    <property type="evidence" value="ECO:0007669"/>
    <property type="project" value="TreeGrafter"/>
</dbReference>
<evidence type="ECO:0000256" key="9">
    <source>
        <dbReference type="ARBA" id="ARBA00023136"/>
    </source>
</evidence>
<dbReference type="InterPro" id="IPR014729">
    <property type="entry name" value="Rossmann-like_a/b/a_fold"/>
</dbReference>
<dbReference type="PANTHER" id="PTHR12127">
    <property type="entry name" value="MUCOLIPIN"/>
    <property type="match status" value="1"/>
</dbReference>
<dbReference type="SUPFAM" id="SSF52402">
    <property type="entry name" value="Adenine nucleotide alpha hydrolases-like"/>
    <property type="match status" value="1"/>
</dbReference>
<keyword evidence="5 14" id="KW-0812">Transmembrane</keyword>
<dbReference type="Pfam" id="PF01822">
    <property type="entry name" value="WSC"/>
    <property type="match status" value="1"/>
</dbReference>
<dbReference type="Pfam" id="PF21381">
    <property type="entry name" value="MCLN_ECD"/>
    <property type="match status" value="1"/>
</dbReference>
<dbReference type="WBParaSite" id="maker-uti_cns_0008829-snap-gene-0.2-mRNA-1">
    <property type="protein sequence ID" value="maker-uti_cns_0008829-snap-gene-0.2-mRNA-1"/>
    <property type="gene ID" value="maker-uti_cns_0008829-snap-gene-0.2"/>
</dbReference>
<feature type="transmembrane region" description="Helical" evidence="14">
    <location>
        <begin position="902"/>
        <end position="919"/>
    </location>
</feature>
<dbReference type="CDD" id="cd21050">
    <property type="entry name" value="ELD_TRPML"/>
    <property type="match status" value="1"/>
</dbReference>
<keyword evidence="16" id="KW-1185">Reference proteome</keyword>
<feature type="transmembrane region" description="Helical" evidence="14">
    <location>
        <begin position="971"/>
        <end position="988"/>
    </location>
</feature>
<evidence type="ECO:0000313" key="17">
    <source>
        <dbReference type="WBParaSite" id="maker-uti_cns_0008829-snap-gene-0.2-mRNA-1"/>
    </source>
</evidence>
<dbReference type="GO" id="GO:0005886">
    <property type="term" value="C:plasma membrane"/>
    <property type="evidence" value="ECO:0007669"/>
    <property type="project" value="UniProtKB-SubCell"/>
</dbReference>
<dbReference type="CDD" id="cd23659">
    <property type="entry name" value="USP_At3g01520-like"/>
    <property type="match status" value="1"/>
</dbReference>
<name>A0A1I8HYI4_9PLAT</name>
<feature type="transmembrane region" description="Helical" evidence="14">
    <location>
        <begin position="808"/>
        <end position="829"/>
    </location>
</feature>
<evidence type="ECO:0000256" key="1">
    <source>
        <dbReference type="ARBA" id="ARBA00004337"/>
    </source>
</evidence>
<dbReference type="PROSITE" id="PS51212">
    <property type="entry name" value="WSC"/>
    <property type="match status" value="1"/>
</dbReference>
<keyword evidence="10" id="KW-1015">Disulfide bond</keyword>
<keyword evidence="9 14" id="KW-0472">Membrane</keyword>
<protein>
    <submittedName>
        <fullName evidence="17">WSC domain-containing protein</fullName>
    </submittedName>
</protein>
<dbReference type="InterPro" id="IPR006016">
    <property type="entry name" value="UspA"/>
</dbReference>
<keyword evidence="8" id="KW-0406">Ion transport</keyword>
<keyword evidence="3" id="KW-0813">Transport</keyword>
<dbReference type="Pfam" id="PF00024">
    <property type="entry name" value="PAN_1"/>
    <property type="match status" value="1"/>
</dbReference>
<evidence type="ECO:0000256" key="5">
    <source>
        <dbReference type="ARBA" id="ARBA00022692"/>
    </source>
</evidence>
<dbReference type="InterPro" id="IPR039031">
    <property type="entry name" value="Mucolipin"/>
</dbReference>
<evidence type="ECO:0000256" key="10">
    <source>
        <dbReference type="ARBA" id="ARBA00023157"/>
    </source>
</evidence>
<feature type="compositionally biased region" description="Low complexity" evidence="13">
    <location>
        <begin position="1163"/>
        <end position="1175"/>
    </location>
</feature>
<dbReference type="GO" id="GO:0005765">
    <property type="term" value="C:lysosomal membrane"/>
    <property type="evidence" value="ECO:0007669"/>
    <property type="project" value="TreeGrafter"/>
</dbReference>
<dbReference type="InterPro" id="IPR002889">
    <property type="entry name" value="WSC_carb-bd"/>
</dbReference>
<dbReference type="Proteomes" id="UP000095280">
    <property type="component" value="Unplaced"/>
</dbReference>
<evidence type="ECO:0000256" key="7">
    <source>
        <dbReference type="ARBA" id="ARBA00022989"/>
    </source>
</evidence>
<dbReference type="InterPro" id="IPR013122">
    <property type="entry name" value="PKD1_2_channel"/>
</dbReference>
<dbReference type="Gene3D" id="1.10.287.70">
    <property type="match status" value="1"/>
</dbReference>
<comment type="catalytic activity">
    <reaction evidence="12">
        <text>Ca(2+)(in) = Ca(2+)(out)</text>
        <dbReference type="Rhea" id="RHEA:29671"/>
        <dbReference type="ChEBI" id="CHEBI:29108"/>
    </reaction>
</comment>
<evidence type="ECO:0000256" key="2">
    <source>
        <dbReference type="ARBA" id="ARBA00004651"/>
    </source>
</evidence>
<comment type="subcellular location">
    <subcellularLocation>
        <location evidence="2">Cell membrane</location>
        <topology evidence="2">Multi-pass membrane protein</topology>
    </subcellularLocation>
    <subcellularLocation>
        <location evidence="1">Endosome membrane</location>
        <topology evidence="1">Multi-pass membrane protein</topology>
    </subcellularLocation>
</comment>
<evidence type="ECO:0000313" key="16">
    <source>
        <dbReference type="Proteomes" id="UP000095280"/>
    </source>
</evidence>
<keyword evidence="11" id="KW-0407">Ion channel</keyword>
<evidence type="ECO:0000256" key="3">
    <source>
        <dbReference type="ARBA" id="ARBA00022448"/>
    </source>
</evidence>
<keyword evidence="6" id="KW-0967">Endosome</keyword>
<feature type="transmembrane region" description="Helical" evidence="14">
    <location>
        <begin position="862"/>
        <end position="882"/>
    </location>
</feature>
<proteinExistence type="predicted"/>
<accession>A0A1I8HYI4</accession>
<evidence type="ECO:0000256" key="11">
    <source>
        <dbReference type="ARBA" id="ARBA00023303"/>
    </source>
</evidence>
<dbReference type="Pfam" id="PF08016">
    <property type="entry name" value="PKD_channel"/>
    <property type="match status" value="1"/>
</dbReference>
<dbReference type="InterPro" id="IPR006015">
    <property type="entry name" value="Universal_stress_UspA"/>
</dbReference>
<keyword evidence="7 14" id="KW-1133">Transmembrane helix</keyword>
<feature type="transmembrane region" description="Helical" evidence="14">
    <location>
        <begin position="939"/>
        <end position="959"/>
    </location>
</feature>
<feature type="compositionally biased region" description="Gly residues" evidence="13">
    <location>
        <begin position="1120"/>
        <end position="1133"/>
    </location>
</feature>
<dbReference type="InterPro" id="IPR003609">
    <property type="entry name" value="Pan_app"/>
</dbReference>